<sequence length="153" mass="17836">MEHIDTILTYDVLSYLTYEGVTLCEQLELNARQEGSDLKPYLRRMHLVVTAIREFLQAIDTYNKVTHLNEDDRAHLRQLQLQISEMSDLRCLFVLLLRRFNPSIHSKQYLQDLVVTNHILLLILDSSAKLGGSQSIRLSEHITQYDFNLIANH</sequence>
<evidence type="ECO:0000313" key="2">
    <source>
        <dbReference type="Proteomes" id="UP001059596"/>
    </source>
</evidence>
<reference evidence="1" key="1">
    <citation type="journal article" date="2023" name="Genome Biol. Evol.">
        <title>Long-read-based Genome Assembly of Drosophila gunungcola Reveals Fewer Chemosensory Genes in Flower-breeding Species.</title>
        <authorList>
            <person name="Negi A."/>
            <person name="Liao B.Y."/>
            <person name="Yeh S.D."/>
        </authorList>
    </citation>
    <scope>NUCLEOTIDE SEQUENCE</scope>
    <source>
        <strain evidence="1">Sukarami</strain>
    </source>
</reference>
<dbReference type="Proteomes" id="UP001059596">
    <property type="component" value="Unassembled WGS sequence"/>
</dbReference>
<dbReference type="PANTHER" id="PTHR22940:SF5">
    <property type="entry name" value="PROTEIN TIMELESS"/>
    <property type="match status" value="1"/>
</dbReference>
<accession>A0A9P9YSJ1</accession>
<evidence type="ECO:0000313" key="1">
    <source>
        <dbReference type="EMBL" id="KAI8041978.1"/>
    </source>
</evidence>
<dbReference type="GO" id="GO:0003677">
    <property type="term" value="F:DNA binding"/>
    <property type="evidence" value="ECO:0007669"/>
    <property type="project" value="TreeGrafter"/>
</dbReference>
<organism evidence="1 2">
    <name type="scientific">Drosophila gunungcola</name>
    <name type="common">fruit fly</name>
    <dbReference type="NCBI Taxonomy" id="103775"/>
    <lineage>
        <taxon>Eukaryota</taxon>
        <taxon>Metazoa</taxon>
        <taxon>Ecdysozoa</taxon>
        <taxon>Arthropoda</taxon>
        <taxon>Hexapoda</taxon>
        <taxon>Insecta</taxon>
        <taxon>Pterygota</taxon>
        <taxon>Neoptera</taxon>
        <taxon>Endopterygota</taxon>
        <taxon>Diptera</taxon>
        <taxon>Brachycera</taxon>
        <taxon>Muscomorpha</taxon>
        <taxon>Ephydroidea</taxon>
        <taxon>Drosophilidae</taxon>
        <taxon>Drosophila</taxon>
        <taxon>Sophophora</taxon>
    </lineage>
</organism>
<comment type="caution">
    <text evidence="1">The sequence shown here is derived from an EMBL/GenBank/DDBJ whole genome shotgun (WGS) entry which is preliminary data.</text>
</comment>
<dbReference type="EMBL" id="JAMKOV010000002">
    <property type="protein sequence ID" value="KAI8041978.1"/>
    <property type="molecule type" value="Genomic_DNA"/>
</dbReference>
<keyword evidence="2" id="KW-1185">Reference proteome</keyword>
<protein>
    <submittedName>
        <fullName evidence="1">Uncharacterized protein</fullName>
    </submittedName>
</protein>
<dbReference type="GO" id="GO:0000076">
    <property type="term" value="P:DNA replication checkpoint signaling"/>
    <property type="evidence" value="ECO:0007669"/>
    <property type="project" value="TreeGrafter"/>
</dbReference>
<dbReference type="GO" id="GO:0043111">
    <property type="term" value="P:replication fork arrest"/>
    <property type="evidence" value="ECO:0007669"/>
    <property type="project" value="TreeGrafter"/>
</dbReference>
<gene>
    <name evidence="1" type="ORF">M5D96_003276</name>
</gene>
<dbReference type="PANTHER" id="PTHR22940">
    <property type="entry name" value="TIMEOUT/TIMELESS-2"/>
    <property type="match status" value="1"/>
</dbReference>
<dbReference type="GO" id="GO:0006281">
    <property type="term" value="P:DNA repair"/>
    <property type="evidence" value="ECO:0007669"/>
    <property type="project" value="TreeGrafter"/>
</dbReference>
<name>A0A9P9YSJ1_9MUSC</name>
<dbReference type="GO" id="GO:0031298">
    <property type="term" value="C:replication fork protection complex"/>
    <property type="evidence" value="ECO:0007669"/>
    <property type="project" value="TreeGrafter"/>
</dbReference>
<dbReference type="InterPro" id="IPR044998">
    <property type="entry name" value="Timeless"/>
</dbReference>
<proteinExistence type="predicted"/>
<dbReference type="AlphaFoldDB" id="A0A9P9YSJ1"/>
<dbReference type="GO" id="GO:0009649">
    <property type="term" value="P:entrainment of circadian clock"/>
    <property type="evidence" value="ECO:0007669"/>
    <property type="project" value="TreeGrafter"/>
</dbReference>